<dbReference type="Proteomes" id="UP000281553">
    <property type="component" value="Unassembled WGS sequence"/>
</dbReference>
<reference evidence="1 2" key="1">
    <citation type="submission" date="2018-11" db="EMBL/GenBank/DDBJ databases">
        <authorList>
            <consortium name="Pathogen Informatics"/>
        </authorList>
    </citation>
    <scope>NUCLEOTIDE SEQUENCE [LARGE SCALE GENOMIC DNA]</scope>
</reference>
<organism evidence="1 2">
    <name type="scientific">Dibothriocephalus latus</name>
    <name type="common">Fish tapeworm</name>
    <name type="synonym">Diphyllobothrium latum</name>
    <dbReference type="NCBI Taxonomy" id="60516"/>
    <lineage>
        <taxon>Eukaryota</taxon>
        <taxon>Metazoa</taxon>
        <taxon>Spiralia</taxon>
        <taxon>Lophotrochozoa</taxon>
        <taxon>Platyhelminthes</taxon>
        <taxon>Cestoda</taxon>
        <taxon>Eucestoda</taxon>
        <taxon>Diphyllobothriidea</taxon>
        <taxon>Diphyllobothriidae</taxon>
        <taxon>Dibothriocephalus</taxon>
    </lineage>
</organism>
<dbReference type="AlphaFoldDB" id="A0A3P6QTS3"/>
<protein>
    <recommendedName>
        <fullName evidence="3">Reverse transcriptase domain-containing protein</fullName>
    </recommendedName>
</protein>
<name>A0A3P6QTS3_DIBLA</name>
<proteinExistence type="predicted"/>
<evidence type="ECO:0000313" key="1">
    <source>
        <dbReference type="EMBL" id="VDK44065.1"/>
    </source>
</evidence>
<dbReference type="EMBL" id="UYRU01009582">
    <property type="protein sequence ID" value="VDK44065.1"/>
    <property type="molecule type" value="Genomic_DNA"/>
</dbReference>
<accession>A0A3P6QTS3</accession>
<evidence type="ECO:0008006" key="3">
    <source>
        <dbReference type="Google" id="ProtNLM"/>
    </source>
</evidence>
<keyword evidence="2" id="KW-1185">Reference proteome</keyword>
<gene>
    <name evidence="1" type="ORF">DILT_LOCUS1418</name>
</gene>
<sequence length="77" mass="8701">MRLRISIAYRNDGHCPNNQRIQAPMRVFTTTVCDLLFVDDCSLKIATDEDMQSNTRIFDADCAISGLIINTDNAVFM</sequence>
<evidence type="ECO:0000313" key="2">
    <source>
        <dbReference type="Proteomes" id="UP000281553"/>
    </source>
</evidence>
<dbReference type="OrthoDB" id="6252464at2759"/>